<evidence type="ECO:0000313" key="4">
    <source>
        <dbReference type="Proteomes" id="UP000274271"/>
    </source>
</evidence>
<sequence length="342" mass="38785">MASSPDFSQLGGRTEDGDKRSFWSRPEGIVGLFFLAAIGAMGLVYFNRIVEFLIKVTENTLYLAGLLAVLGFLIFLITSKDVRTAVFFLYKTFMRKLTGLVIQLDPIAIMKIYVNDLKDKRRSMQGQIDTLAGQLVKLNRKIAENNDVIKQKFAEANKANNMTDRPGMREAAQLATIEGAGLQEMNEKLQPLQRNMRTVLEFMEKVNKSADYIIKETEIKVKLKEAEYQIVKESSNALRTAISIFKGDPDKKFYFDESMEYIQDDMSKKLGEMKRAMDMSMDFINSVDIQNGILSDKGQALLEAYNHGEFKIIKLDETTPPPTPANRQVNPPKDEGYRSLLD</sequence>
<protein>
    <submittedName>
        <fullName evidence="3">Uncharacterized protein</fullName>
    </submittedName>
</protein>
<evidence type="ECO:0000256" key="2">
    <source>
        <dbReference type="SAM" id="Phobius"/>
    </source>
</evidence>
<proteinExistence type="predicted"/>
<feature type="transmembrane region" description="Helical" evidence="2">
    <location>
        <begin position="28"/>
        <end position="47"/>
    </location>
</feature>
<organism evidence="3 4">
    <name type="scientific">Larkinella knui</name>
    <dbReference type="NCBI Taxonomy" id="2025310"/>
    <lineage>
        <taxon>Bacteria</taxon>
        <taxon>Pseudomonadati</taxon>
        <taxon>Bacteroidota</taxon>
        <taxon>Cytophagia</taxon>
        <taxon>Cytophagales</taxon>
        <taxon>Spirosomataceae</taxon>
        <taxon>Larkinella</taxon>
    </lineage>
</organism>
<feature type="region of interest" description="Disordered" evidence="1">
    <location>
        <begin position="315"/>
        <end position="342"/>
    </location>
</feature>
<dbReference type="OrthoDB" id="1157971at2"/>
<reference evidence="3 4" key="1">
    <citation type="submission" date="2018-11" db="EMBL/GenBank/DDBJ databases">
        <authorList>
            <person name="Zhou Z."/>
            <person name="Wang G."/>
        </authorList>
    </citation>
    <scope>NUCLEOTIDE SEQUENCE [LARGE SCALE GENOMIC DNA]</scope>
    <source>
        <strain evidence="3 4">KCTC42998</strain>
    </source>
</reference>
<keyword evidence="2" id="KW-0472">Membrane</keyword>
<dbReference type="RefSeq" id="WP_124905728.1">
    <property type="nucleotide sequence ID" value="NZ_RQJP01000001.1"/>
</dbReference>
<comment type="caution">
    <text evidence="3">The sequence shown here is derived from an EMBL/GenBank/DDBJ whole genome shotgun (WGS) entry which is preliminary data.</text>
</comment>
<evidence type="ECO:0000313" key="3">
    <source>
        <dbReference type="EMBL" id="RRB18283.1"/>
    </source>
</evidence>
<gene>
    <name evidence="3" type="ORF">EHT87_08425</name>
</gene>
<name>A0A3P1CY97_9BACT</name>
<keyword evidence="2" id="KW-1133">Transmembrane helix</keyword>
<feature type="transmembrane region" description="Helical" evidence="2">
    <location>
        <begin position="59"/>
        <end position="77"/>
    </location>
</feature>
<feature type="compositionally biased region" description="Basic and acidic residues" evidence="1">
    <location>
        <begin position="332"/>
        <end position="342"/>
    </location>
</feature>
<keyword evidence="2" id="KW-0812">Transmembrane</keyword>
<dbReference type="Proteomes" id="UP000274271">
    <property type="component" value="Unassembled WGS sequence"/>
</dbReference>
<accession>A0A3P1CY97</accession>
<dbReference type="AlphaFoldDB" id="A0A3P1CY97"/>
<keyword evidence="4" id="KW-1185">Reference proteome</keyword>
<evidence type="ECO:0000256" key="1">
    <source>
        <dbReference type="SAM" id="MobiDB-lite"/>
    </source>
</evidence>
<dbReference type="EMBL" id="RQJP01000001">
    <property type="protein sequence ID" value="RRB18283.1"/>
    <property type="molecule type" value="Genomic_DNA"/>
</dbReference>